<keyword evidence="3" id="KW-0378">Hydrolase</keyword>
<dbReference type="PANTHER" id="PTHR46470">
    <property type="entry name" value="N-ACYLNEURAMINATE-9-PHOSPHATASE"/>
    <property type="match status" value="1"/>
</dbReference>
<dbReference type="InterPro" id="IPR006439">
    <property type="entry name" value="HAD-SF_hydro_IA"/>
</dbReference>
<evidence type="ECO:0000256" key="3">
    <source>
        <dbReference type="ARBA" id="ARBA00022801"/>
    </source>
</evidence>
<comment type="caution">
    <text evidence="5">The sequence shown here is derived from an EMBL/GenBank/DDBJ whole genome shotgun (WGS) entry which is preliminary data.</text>
</comment>
<organism evidence="5 6">
    <name type="scientific">Dictyobacter vulcani</name>
    <dbReference type="NCBI Taxonomy" id="2607529"/>
    <lineage>
        <taxon>Bacteria</taxon>
        <taxon>Bacillati</taxon>
        <taxon>Chloroflexota</taxon>
        <taxon>Ktedonobacteria</taxon>
        <taxon>Ktedonobacterales</taxon>
        <taxon>Dictyobacteraceae</taxon>
        <taxon>Dictyobacter</taxon>
    </lineage>
</organism>
<dbReference type="AlphaFoldDB" id="A0A5J4L3R7"/>
<name>A0A5J4L3R7_9CHLR</name>
<evidence type="ECO:0000313" key="6">
    <source>
        <dbReference type="Proteomes" id="UP000326912"/>
    </source>
</evidence>
<dbReference type="InterPro" id="IPR036412">
    <property type="entry name" value="HAD-like_sf"/>
</dbReference>
<keyword evidence="6" id="KW-1185">Reference proteome</keyword>
<dbReference type="InterPro" id="IPR023214">
    <property type="entry name" value="HAD_sf"/>
</dbReference>
<dbReference type="NCBIfam" id="TIGR01549">
    <property type="entry name" value="HAD-SF-IA-v1"/>
    <property type="match status" value="1"/>
</dbReference>
<protein>
    <recommendedName>
        <fullName evidence="7">Haloacid dehalogenase</fullName>
    </recommendedName>
</protein>
<keyword evidence="2" id="KW-0479">Metal-binding</keyword>
<evidence type="ECO:0000256" key="2">
    <source>
        <dbReference type="ARBA" id="ARBA00022723"/>
    </source>
</evidence>
<comment type="cofactor">
    <cofactor evidence="1">
        <name>Mg(2+)</name>
        <dbReference type="ChEBI" id="CHEBI:18420"/>
    </cofactor>
</comment>
<dbReference type="InterPro" id="IPR051400">
    <property type="entry name" value="HAD-like_hydrolase"/>
</dbReference>
<dbReference type="EMBL" id="BKZW01000005">
    <property type="protein sequence ID" value="GER92106.1"/>
    <property type="molecule type" value="Genomic_DNA"/>
</dbReference>
<dbReference type="GO" id="GO:0016791">
    <property type="term" value="F:phosphatase activity"/>
    <property type="evidence" value="ECO:0007669"/>
    <property type="project" value="TreeGrafter"/>
</dbReference>
<dbReference type="Gene3D" id="3.40.50.1000">
    <property type="entry name" value="HAD superfamily/HAD-like"/>
    <property type="match status" value="1"/>
</dbReference>
<evidence type="ECO:0000256" key="1">
    <source>
        <dbReference type="ARBA" id="ARBA00001946"/>
    </source>
</evidence>
<gene>
    <name evidence="5" type="ORF">KDW_62680</name>
</gene>
<sequence length="187" mass="21196">MRIFQSRQLFPDALSTLQELQRRSFQLGMVTNRYWGGAPFQEDLQLLGMVDYFEPAKTIVSADEHIRKPNPHIFTRALAACQVDKSMAIMIGDSLIADVAGAQQLSMFAVWKPARYEEVSQYLTTSEGMTVTEYNHRQLALLKDHGTIEAPPIPAKNQKSTHLQHFATGLIRPQLIINNVSELLDWL</sequence>
<accession>A0A5J4L3R7</accession>
<evidence type="ECO:0008006" key="7">
    <source>
        <dbReference type="Google" id="ProtNLM"/>
    </source>
</evidence>
<evidence type="ECO:0000256" key="4">
    <source>
        <dbReference type="ARBA" id="ARBA00022842"/>
    </source>
</evidence>
<proteinExistence type="predicted"/>
<reference evidence="5 6" key="1">
    <citation type="submission" date="2019-10" db="EMBL/GenBank/DDBJ databases">
        <title>Dictyobacter vulcani sp. nov., within the class Ktedonobacteria, isolated from soil of volcanic Mt. Zao.</title>
        <authorList>
            <person name="Zheng Y."/>
            <person name="Wang C.M."/>
            <person name="Sakai Y."/>
            <person name="Abe K."/>
            <person name="Yokota A."/>
            <person name="Yabe S."/>
        </authorList>
    </citation>
    <scope>NUCLEOTIDE SEQUENCE [LARGE SCALE GENOMIC DNA]</scope>
    <source>
        <strain evidence="5 6">W12</strain>
    </source>
</reference>
<dbReference type="Proteomes" id="UP000326912">
    <property type="component" value="Unassembled WGS sequence"/>
</dbReference>
<dbReference type="GO" id="GO:0046872">
    <property type="term" value="F:metal ion binding"/>
    <property type="evidence" value="ECO:0007669"/>
    <property type="project" value="UniProtKB-KW"/>
</dbReference>
<dbReference type="PANTHER" id="PTHR46470:SF2">
    <property type="entry name" value="GLYCERALDEHYDE 3-PHOSPHATE PHOSPHATASE"/>
    <property type="match status" value="1"/>
</dbReference>
<dbReference type="SUPFAM" id="SSF56784">
    <property type="entry name" value="HAD-like"/>
    <property type="match status" value="1"/>
</dbReference>
<dbReference type="Pfam" id="PF00702">
    <property type="entry name" value="Hydrolase"/>
    <property type="match status" value="1"/>
</dbReference>
<dbReference type="RefSeq" id="WP_162005766.1">
    <property type="nucleotide sequence ID" value="NZ_BKZW01000005.1"/>
</dbReference>
<dbReference type="GO" id="GO:0044281">
    <property type="term" value="P:small molecule metabolic process"/>
    <property type="evidence" value="ECO:0007669"/>
    <property type="project" value="UniProtKB-ARBA"/>
</dbReference>
<keyword evidence="4" id="KW-0460">Magnesium</keyword>
<evidence type="ECO:0000313" key="5">
    <source>
        <dbReference type="EMBL" id="GER92106.1"/>
    </source>
</evidence>